<dbReference type="GO" id="GO:0007166">
    <property type="term" value="P:cell surface receptor signaling pathway"/>
    <property type="evidence" value="ECO:0007669"/>
    <property type="project" value="InterPro"/>
</dbReference>
<dbReference type="AlphaFoldDB" id="A0A6P9A4T5"/>
<dbReference type="InterPro" id="IPR000832">
    <property type="entry name" value="GPCR_2_secretin-like"/>
</dbReference>
<keyword evidence="3 6" id="KW-1133">Transmembrane helix</keyword>
<dbReference type="PANTHER" id="PTHR47154">
    <property type="entry name" value="G-PROTEIN COUPLED RECEPTOR MTH-RELATED"/>
    <property type="match status" value="1"/>
</dbReference>
<keyword evidence="4 6" id="KW-0472">Membrane</keyword>
<keyword evidence="8" id="KW-1185">Reference proteome</keyword>
<gene>
    <name evidence="9" type="primary">LOC117652008</name>
</gene>
<dbReference type="RefSeq" id="XP_034252525.1">
    <property type="nucleotide sequence ID" value="XM_034396634.1"/>
</dbReference>
<dbReference type="Pfam" id="PF00002">
    <property type="entry name" value="7tm_2"/>
    <property type="match status" value="1"/>
</dbReference>
<dbReference type="GO" id="GO:0008528">
    <property type="term" value="F:G protein-coupled peptide receptor activity"/>
    <property type="evidence" value="ECO:0007669"/>
    <property type="project" value="TreeGrafter"/>
</dbReference>
<dbReference type="Proteomes" id="UP000515158">
    <property type="component" value="Unplaced"/>
</dbReference>
<dbReference type="FunCoup" id="A0A6P9A4T5">
    <property type="interactions" value="100"/>
</dbReference>
<dbReference type="PROSITE" id="PS50261">
    <property type="entry name" value="G_PROTEIN_RECEP_F2_4"/>
    <property type="match status" value="1"/>
</dbReference>
<reference evidence="9" key="1">
    <citation type="submission" date="2025-08" db="UniProtKB">
        <authorList>
            <consortium name="RefSeq"/>
        </authorList>
    </citation>
    <scope>IDENTIFICATION</scope>
    <source>
        <tissue evidence="9">Total insect</tissue>
    </source>
</reference>
<dbReference type="InterPro" id="IPR051384">
    <property type="entry name" value="Mth_GPCR"/>
</dbReference>
<keyword evidence="2 6" id="KW-0812">Transmembrane</keyword>
<evidence type="ECO:0000313" key="8">
    <source>
        <dbReference type="Proteomes" id="UP000515158"/>
    </source>
</evidence>
<feature type="transmembrane region" description="Helical" evidence="6">
    <location>
        <begin position="299"/>
        <end position="318"/>
    </location>
</feature>
<evidence type="ECO:0000256" key="6">
    <source>
        <dbReference type="SAM" id="Phobius"/>
    </source>
</evidence>
<feature type="transmembrane region" description="Helical" evidence="6">
    <location>
        <begin position="247"/>
        <end position="272"/>
    </location>
</feature>
<dbReference type="Gene3D" id="1.20.1070.10">
    <property type="entry name" value="Rhodopsin 7-helix transmembrane proteins"/>
    <property type="match status" value="1"/>
</dbReference>
<name>A0A6P9A4T5_THRPL</name>
<feature type="region of interest" description="Disordered" evidence="5">
    <location>
        <begin position="474"/>
        <end position="497"/>
    </location>
</feature>
<evidence type="ECO:0000313" key="9">
    <source>
        <dbReference type="RefSeq" id="XP_034252525.1"/>
    </source>
</evidence>
<evidence type="ECO:0000256" key="1">
    <source>
        <dbReference type="ARBA" id="ARBA00004141"/>
    </source>
</evidence>
<sequence>MGCACKAGTCFFKCCPAGEMSLKQRRCGTAAERESQRGAVLSGESPCGLARAAAEACGGNATAEPDADLDAPGLDNVTLALDLYSVDNLEEPWQSAVPPPPQWIMLYGKPSRPMLRLEPNDADDKFYLLANGSLFVPGHSTTAFPPAEFCMDVFDDVGTVTALIPFPPETDEVVDHTLLYDTVNSVGLLISLPFLMTTFIVYASLGELQNLHGKSLLCHVGAMTLAFVDLLLVKFRIGADNLMFCKFLGFFLQFAFLACFFWLNVMCFDIWWTFSGFRSVHGSPSWSAGERSRFRAYSLYAWGGPLVILVVTVTVQVVGDCVGLPAYVIHPGVGVDSCYLGSTHAKYAYFRGPAAVLLLCNVGLFVHTAIRIVQLRRETRALKGAESKRHSDERHRYFVYLKLFVTMGVNWIAEIVSGMLPEPERADYGYLGIVIIVSDVTNSLQGILIFVMCVGTGHVRGLVVDRILRRRPARQVSSHSSTKTTNTRANGVVSRSNGDSIKKDVGLFAVKPVAVVAPNKSFVSPIVSVEKYYKSPCSTNSIEATFTTV</sequence>
<comment type="subcellular location">
    <subcellularLocation>
        <location evidence="1">Membrane</location>
        <topology evidence="1">Multi-pass membrane protein</topology>
    </subcellularLocation>
</comment>
<proteinExistence type="predicted"/>
<dbReference type="OrthoDB" id="6082634at2759"/>
<dbReference type="CDD" id="cd15039">
    <property type="entry name" value="7tmB3_Methuselah-like"/>
    <property type="match status" value="1"/>
</dbReference>
<evidence type="ECO:0000259" key="7">
    <source>
        <dbReference type="PROSITE" id="PS50261"/>
    </source>
</evidence>
<evidence type="ECO:0000256" key="3">
    <source>
        <dbReference type="ARBA" id="ARBA00022989"/>
    </source>
</evidence>
<feature type="transmembrane region" description="Helical" evidence="6">
    <location>
        <begin position="397"/>
        <end position="416"/>
    </location>
</feature>
<feature type="transmembrane region" description="Helical" evidence="6">
    <location>
        <begin position="217"/>
        <end position="235"/>
    </location>
</feature>
<dbReference type="PANTHER" id="PTHR47154:SF2">
    <property type="entry name" value="G-PROTEIN COUPLED RECEPTOR MTH-RELATED"/>
    <property type="match status" value="1"/>
</dbReference>
<dbReference type="InterPro" id="IPR017981">
    <property type="entry name" value="GPCR_2-like_7TM"/>
</dbReference>
<feature type="transmembrane region" description="Helical" evidence="6">
    <location>
        <begin position="186"/>
        <end position="205"/>
    </location>
</feature>
<dbReference type="InParanoid" id="A0A6P9A4T5"/>
<dbReference type="GO" id="GO:0005886">
    <property type="term" value="C:plasma membrane"/>
    <property type="evidence" value="ECO:0007669"/>
    <property type="project" value="TreeGrafter"/>
</dbReference>
<evidence type="ECO:0000256" key="4">
    <source>
        <dbReference type="ARBA" id="ARBA00023136"/>
    </source>
</evidence>
<feature type="compositionally biased region" description="Polar residues" evidence="5">
    <location>
        <begin position="475"/>
        <end position="497"/>
    </location>
</feature>
<dbReference type="GeneID" id="117652008"/>
<evidence type="ECO:0000256" key="5">
    <source>
        <dbReference type="SAM" id="MobiDB-lite"/>
    </source>
</evidence>
<feature type="transmembrane region" description="Helical" evidence="6">
    <location>
        <begin position="354"/>
        <end position="373"/>
    </location>
</feature>
<feature type="domain" description="G-protein coupled receptors family 2 profile 2" evidence="7">
    <location>
        <begin position="180"/>
        <end position="457"/>
    </location>
</feature>
<dbReference type="KEGG" id="tpal:117652008"/>
<evidence type="ECO:0000256" key="2">
    <source>
        <dbReference type="ARBA" id="ARBA00022692"/>
    </source>
</evidence>
<accession>A0A6P9A4T5</accession>
<protein>
    <submittedName>
        <fullName evidence="9">G-protein coupled receptor Mth2-like</fullName>
    </submittedName>
</protein>
<organism evidence="9">
    <name type="scientific">Thrips palmi</name>
    <name type="common">Melon thrips</name>
    <dbReference type="NCBI Taxonomy" id="161013"/>
    <lineage>
        <taxon>Eukaryota</taxon>
        <taxon>Metazoa</taxon>
        <taxon>Ecdysozoa</taxon>
        <taxon>Arthropoda</taxon>
        <taxon>Hexapoda</taxon>
        <taxon>Insecta</taxon>
        <taxon>Pterygota</taxon>
        <taxon>Neoptera</taxon>
        <taxon>Paraneoptera</taxon>
        <taxon>Thysanoptera</taxon>
        <taxon>Terebrantia</taxon>
        <taxon>Thripoidea</taxon>
        <taxon>Thripidae</taxon>
        <taxon>Thrips</taxon>
    </lineage>
</organism>